<gene>
    <name evidence="2" type="ORF">QE152_g39195</name>
</gene>
<dbReference type="EMBL" id="JASPKY010000912">
    <property type="protein sequence ID" value="KAK9680311.1"/>
    <property type="molecule type" value="Genomic_DNA"/>
</dbReference>
<organism evidence="2 3">
    <name type="scientific">Popillia japonica</name>
    <name type="common">Japanese beetle</name>
    <dbReference type="NCBI Taxonomy" id="7064"/>
    <lineage>
        <taxon>Eukaryota</taxon>
        <taxon>Metazoa</taxon>
        <taxon>Ecdysozoa</taxon>
        <taxon>Arthropoda</taxon>
        <taxon>Hexapoda</taxon>
        <taxon>Insecta</taxon>
        <taxon>Pterygota</taxon>
        <taxon>Neoptera</taxon>
        <taxon>Endopterygota</taxon>
        <taxon>Coleoptera</taxon>
        <taxon>Polyphaga</taxon>
        <taxon>Scarabaeiformia</taxon>
        <taxon>Scarabaeidae</taxon>
        <taxon>Rutelinae</taxon>
        <taxon>Popillia</taxon>
    </lineage>
</organism>
<accession>A0AAW1HUN4</accession>
<comment type="caution">
    <text evidence="2">The sequence shown here is derived from an EMBL/GenBank/DDBJ whole genome shotgun (WGS) entry which is preliminary data.</text>
</comment>
<dbReference type="Proteomes" id="UP001458880">
    <property type="component" value="Unassembled WGS sequence"/>
</dbReference>
<protein>
    <submittedName>
        <fullName evidence="2">GAG-pre-integrase domain</fullName>
    </submittedName>
</protein>
<dbReference type="Pfam" id="PF13976">
    <property type="entry name" value="gag_pre-integrs"/>
    <property type="match status" value="1"/>
</dbReference>
<dbReference type="AlphaFoldDB" id="A0AAW1HUN4"/>
<dbReference type="InterPro" id="IPR025724">
    <property type="entry name" value="GAG-pre-integrase_dom"/>
</dbReference>
<proteinExistence type="predicted"/>
<reference evidence="2 3" key="1">
    <citation type="journal article" date="2024" name="BMC Genomics">
        <title>De novo assembly and annotation of Popillia japonica's genome with initial clues to its potential as an invasive pest.</title>
        <authorList>
            <person name="Cucini C."/>
            <person name="Boschi S."/>
            <person name="Funari R."/>
            <person name="Cardaioli E."/>
            <person name="Iannotti N."/>
            <person name="Marturano G."/>
            <person name="Paoli F."/>
            <person name="Bruttini M."/>
            <person name="Carapelli A."/>
            <person name="Frati F."/>
            <person name="Nardi F."/>
        </authorList>
    </citation>
    <scope>NUCLEOTIDE SEQUENCE [LARGE SCALE GENOMIC DNA]</scope>
    <source>
        <strain evidence="2">DMR45628</strain>
    </source>
</reference>
<evidence type="ECO:0000313" key="3">
    <source>
        <dbReference type="Proteomes" id="UP001458880"/>
    </source>
</evidence>
<sequence length="195" mass="22770">MEMLINDVWQPGHLTNVWYVPNSKQNLFSAGAALDKGLLEYSNHKVCEFKRKDNTVVAVGVRQVSGTYKLLARVVMPDRICLAVESNNLQAWHEKLAHQNKRHIHKFLKQKSISFLNSIDVDFDDSKCEACVYGKMHRLSFHSRKNRSMCIWENASTKFSFEEESPQPMWCTNQCGCLWPYASELYWRFKILCFI</sequence>
<keyword evidence="3" id="KW-1185">Reference proteome</keyword>
<evidence type="ECO:0000313" key="2">
    <source>
        <dbReference type="EMBL" id="KAK9680311.1"/>
    </source>
</evidence>
<name>A0AAW1HUN4_POPJA</name>
<evidence type="ECO:0000259" key="1">
    <source>
        <dbReference type="Pfam" id="PF13976"/>
    </source>
</evidence>
<feature type="domain" description="GAG-pre-integrase" evidence="1">
    <location>
        <begin position="68"/>
        <end position="136"/>
    </location>
</feature>